<sequence length="263" mass="29007">MSDYPFNFEVEISATLVYLPAHIVSQLDFGTSKRLRIDGEINGVRFECGLMPDKGRWCFMVSKKLQKLCGISPGDTASVSFAVTDSETVVVPPELQFALEANEAAMEVWQTWTAGKRRAQSLPVASAKLPATRERRVEEVIALLLAESGLQSGITTWQAFERVDMRAGTIIAVDDFPEARKPAYKVTVDFGEELGTKRTSAQITLNYTKDELVGRQIIGVINFPPKQIATFMSQFLILGFYREDGSVILAGPDEPIPNGAKLV</sequence>
<dbReference type="OrthoDB" id="9794564at2"/>
<dbReference type="PROSITE" id="PS50886">
    <property type="entry name" value="TRBD"/>
    <property type="match status" value="1"/>
</dbReference>
<feature type="domain" description="TRNA-binding" evidence="4">
    <location>
        <begin position="159"/>
        <end position="263"/>
    </location>
</feature>
<dbReference type="Pfam" id="PF08922">
    <property type="entry name" value="DUF1905"/>
    <property type="match status" value="1"/>
</dbReference>
<dbReference type="CDD" id="cd02798">
    <property type="entry name" value="tRNA_bind_CsaA"/>
    <property type="match status" value="1"/>
</dbReference>
<gene>
    <name evidence="5" type="primary">ygjH</name>
    <name evidence="5" type="ORF">FF011L_32710</name>
</gene>
<dbReference type="InterPro" id="IPR002547">
    <property type="entry name" value="tRNA-bd_dom"/>
</dbReference>
<dbReference type="FunFam" id="2.40.50.140:FF:000165">
    <property type="entry name" value="Chaperone CsaA"/>
    <property type="match status" value="1"/>
</dbReference>
<dbReference type="SUPFAM" id="SSF50249">
    <property type="entry name" value="Nucleic acid-binding proteins"/>
    <property type="match status" value="1"/>
</dbReference>
<dbReference type="Pfam" id="PF01588">
    <property type="entry name" value="tRNA_bind"/>
    <property type="match status" value="1"/>
</dbReference>
<protein>
    <submittedName>
        <fullName evidence="5">tRNA-binding protein YgjH</fullName>
    </submittedName>
</protein>
<reference evidence="5 6" key="1">
    <citation type="submission" date="2019-02" db="EMBL/GenBank/DDBJ databases">
        <title>Deep-cultivation of Planctomycetes and their phenomic and genomic characterization uncovers novel biology.</title>
        <authorList>
            <person name="Wiegand S."/>
            <person name="Jogler M."/>
            <person name="Boedeker C."/>
            <person name="Pinto D."/>
            <person name="Vollmers J."/>
            <person name="Rivas-Marin E."/>
            <person name="Kohn T."/>
            <person name="Peeters S.H."/>
            <person name="Heuer A."/>
            <person name="Rast P."/>
            <person name="Oberbeckmann S."/>
            <person name="Bunk B."/>
            <person name="Jeske O."/>
            <person name="Meyerdierks A."/>
            <person name="Storesund J.E."/>
            <person name="Kallscheuer N."/>
            <person name="Luecker S."/>
            <person name="Lage O.M."/>
            <person name="Pohl T."/>
            <person name="Merkel B.J."/>
            <person name="Hornburger P."/>
            <person name="Mueller R.-W."/>
            <person name="Bruemmer F."/>
            <person name="Labrenz M."/>
            <person name="Spormann A.M."/>
            <person name="Op den Camp H."/>
            <person name="Overmann J."/>
            <person name="Amann R."/>
            <person name="Jetten M.S.M."/>
            <person name="Mascher T."/>
            <person name="Medema M.H."/>
            <person name="Devos D.P."/>
            <person name="Kaster A.-K."/>
            <person name="Ovreas L."/>
            <person name="Rohde M."/>
            <person name="Galperin M.Y."/>
            <person name="Jogler C."/>
        </authorList>
    </citation>
    <scope>NUCLEOTIDE SEQUENCE [LARGE SCALE GENOMIC DNA]</scope>
    <source>
        <strain evidence="5 6">FF011L</strain>
    </source>
</reference>
<evidence type="ECO:0000256" key="1">
    <source>
        <dbReference type="ARBA" id="ARBA00022555"/>
    </source>
</evidence>
<dbReference type="Gene3D" id="2.40.50.140">
    <property type="entry name" value="Nucleic acid-binding proteins"/>
    <property type="match status" value="1"/>
</dbReference>
<proteinExistence type="predicted"/>
<dbReference type="SUPFAM" id="SSF141694">
    <property type="entry name" value="AF2212/PG0164-like"/>
    <property type="match status" value="1"/>
</dbReference>
<evidence type="ECO:0000313" key="6">
    <source>
        <dbReference type="Proteomes" id="UP000320672"/>
    </source>
</evidence>
<dbReference type="GO" id="GO:0000049">
    <property type="term" value="F:tRNA binding"/>
    <property type="evidence" value="ECO:0007669"/>
    <property type="project" value="UniProtKB-UniRule"/>
</dbReference>
<evidence type="ECO:0000256" key="2">
    <source>
        <dbReference type="ARBA" id="ARBA00022884"/>
    </source>
</evidence>
<evidence type="ECO:0000256" key="3">
    <source>
        <dbReference type="PROSITE-ProRule" id="PRU00209"/>
    </source>
</evidence>
<dbReference type="Pfam" id="PF13376">
    <property type="entry name" value="OmdA"/>
    <property type="match status" value="1"/>
</dbReference>
<dbReference type="InterPro" id="IPR051270">
    <property type="entry name" value="Tyrosine-tRNA_ligase_regulator"/>
</dbReference>
<keyword evidence="1 3" id="KW-0820">tRNA-binding</keyword>
<dbReference type="Proteomes" id="UP000320672">
    <property type="component" value="Chromosome"/>
</dbReference>
<dbReference type="InterPro" id="IPR037079">
    <property type="entry name" value="AF2212/PG0164-like_sf"/>
</dbReference>
<dbReference type="KEGG" id="rml:FF011L_32710"/>
<name>A0A517MHY6_9BACT</name>
<dbReference type="AlphaFoldDB" id="A0A517MHY6"/>
<dbReference type="EMBL" id="CP036262">
    <property type="protein sequence ID" value="QDS94492.1"/>
    <property type="molecule type" value="Genomic_DNA"/>
</dbReference>
<dbReference type="NCBIfam" id="TIGR02222">
    <property type="entry name" value="chap_CsaA"/>
    <property type="match status" value="1"/>
</dbReference>
<accession>A0A517MHY6</accession>
<dbReference type="InterPro" id="IPR008231">
    <property type="entry name" value="CsaA"/>
</dbReference>
<dbReference type="InterPro" id="IPR015018">
    <property type="entry name" value="DUF1905"/>
</dbReference>
<dbReference type="PANTHER" id="PTHR11586">
    <property type="entry name" value="TRNA-AMINOACYLATION COFACTOR ARC1 FAMILY MEMBER"/>
    <property type="match status" value="1"/>
</dbReference>
<dbReference type="Gene3D" id="2.40.30.100">
    <property type="entry name" value="AF2212/PG0164-like"/>
    <property type="match status" value="1"/>
</dbReference>
<dbReference type="InterPro" id="IPR012340">
    <property type="entry name" value="NA-bd_OB-fold"/>
</dbReference>
<dbReference type="NCBIfam" id="NF007494">
    <property type="entry name" value="PRK10089.1-3"/>
    <property type="match status" value="1"/>
</dbReference>
<dbReference type="NCBIfam" id="NF007495">
    <property type="entry name" value="PRK10089.1-4"/>
    <property type="match status" value="1"/>
</dbReference>
<organism evidence="5 6">
    <name type="scientific">Roseimaritima multifibrata</name>
    <dbReference type="NCBI Taxonomy" id="1930274"/>
    <lineage>
        <taxon>Bacteria</taxon>
        <taxon>Pseudomonadati</taxon>
        <taxon>Planctomycetota</taxon>
        <taxon>Planctomycetia</taxon>
        <taxon>Pirellulales</taxon>
        <taxon>Pirellulaceae</taxon>
        <taxon>Roseimaritima</taxon>
    </lineage>
</organism>
<keyword evidence="2 3" id="KW-0694">RNA-binding</keyword>
<evidence type="ECO:0000259" key="4">
    <source>
        <dbReference type="PROSITE" id="PS50886"/>
    </source>
</evidence>
<keyword evidence="6" id="KW-1185">Reference proteome</keyword>
<dbReference type="RefSeq" id="WP_145352518.1">
    <property type="nucleotide sequence ID" value="NZ_CP036262.1"/>
</dbReference>
<dbReference type="PANTHER" id="PTHR11586:SF37">
    <property type="entry name" value="TRNA-BINDING DOMAIN-CONTAINING PROTEIN"/>
    <property type="match status" value="1"/>
</dbReference>
<evidence type="ECO:0000313" key="5">
    <source>
        <dbReference type="EMBL" id="QDS94492.1"/>
    </source>
</evidence>